<dbReference type="STRING" id="6669.E9FWX9"/>
<dbReference type="GO" id="GO:0005829">
    <property type="term" value="C:cytosol"/>
    <property type="evidence" value="ECO:0000318"/>
    <property type="project" value="GO_Central"/>
</dbReference>
<sequence length="356" mass="38468">LQLGKDCTTTFGRSLQNFLQCTREAKEQRAAAVLRNVRQFISGMKNFLIQHGEPAFDSALLDIRSKLKCNEFLNVDVVLELVMHQLVTLPLRSHLYKLLGQEALAAGSVQQLLAGIRVAREIHPSSLGLKEGQSPPSTDILERATASLDRLQRAASPLDKLEQLLDACTAIYNHAAETCGDSVAAEDFLPLLAWLLAHCGFSTAEMEADFMWALLQPSLLAGEGGYFLTALSSAAQLLKNLQSRPASPSDCGSWMGTLTSMPGGGGDVSSVASTMSSIHPQTPCVLRVLVADENQSSLLARTVPLRPSMTVRDVTKLLALKLRLSNPQDFTLVALVDGQGALQLISFQLLGFSTRL</sequence>
<dbReference type="PANTHER" id="PTHR23101:SF104">
    <property type="entry name" value="PROTEIN SPRINT"/>
    <property type="match status" value="1"/>
</dbReference>
<dbReference type="SUPFAM" id="SSF109993">
    <property type="entry name" value="VPS9 domain"/>
    <property type="match status" value="1"/>
</dbReference>
<dbReference type="Gene3D" id="1.20.1050.80">
    <property type="entry name" value="VPS9 domain"/>
    <property type="match status" value="1"/>
</dbReference>
<accession>E9FWX9</accession>
<dbReference type="eggNOG" id="KOG2320">
    <property type="taxonomic scope" value="Eukaryota"/>
</dbReference>
<dbReference type="GO" id="GO:0030139">
    <property type="term" value="C:endocytic vesicle"/>
    <property type="evidence" value="ECO:0000318"/>
    <property type="project" value="GO_Central"/>
</dbReference>
<proteinExistence type="predicted"/>
<dbReference type="GO" id="GO:0005085">
    <property type="term" value="F:guanyl-nucleotide exchange factor activity"/>
    <property type="evidence" value="ECO:0000318"/>
    <property type="project" value="GO_Central"/>
</dbReference>
<dbReference type="InterPro" id="IPR000159">
    <property type="entry name" value="RA_dom"/>
</dbReference>
<dbReference type="PROSITE" id="PS50200">
    <property type="entry name" value="RA"/>
    <property type="match status" value="1"/>
</dbReference>
<protein>
    <recommendedName>
        <fullName evidence="5">VPS9 domain-containing protein</fullName>
    </recommendedName>
</protein>
<feature type="domain" description="VPS9" evidence="2">
    <location>
        <begin position="106"/>
        <end position="247"/>
    </location>
</feature>
<dbReference type="InterPro" id="IPR037191">
    <property type="entry name" value="VPS9_dom_sf"/>
</dbReference>
<dbReference type="GO" id="GO:0031267">
    <property type="term" value="F:small GTPase binding"/>
    <property type="evidence" value="ECO:0000318"/>
    <property type="project" value="GO_Central"/>
</dbReference>
<evidence type="ECO:0008006" key="5">
    <source>
        <dbReference type="Google" id="ProtNLM"/>
    </source>
</evidence>
<dbReference type="Pfam" id="PF23268">
    <property type="entry name" value="RIN1"/>
    <property type="match status" value="1"/>
</dbReference>
<dbReference type="AlphaFoldDB" id="E9FWX9"/>
<gene>
    <name evidence="3" type="ORF">DAPPUDRAFT_41981</name>
</gene>
<dbReference type="EMBL" id="GL732526">
    <property type="protein sequence ID" value="EFX87973.1"/>
    <property type="molecule type" value="Genomic_DNA"/>
</dbReference>
<dbReference type="Pfam" id="PF02204">
    <property type="entry name" value="VPS9"/>
    <property type="match status" value="1"/>
</dbReference>
<evidence type="ECO:0000259" key="2">
    <source>
        <dbReference type="PROSITE" id="PS51205"/>
    </source>
</evidence>
<organism evidence="3 4">
    <name type="scientific">Daphnia pulex</name>
    <name type="common">Water flea</name>
    <dbReference type="NCBI Taxonomy" id="6669"/>
    <lineage>
        <taxon>Eukaryota</taxon>
        <taxon>Metazoa</taxon>
        <taxon>Ecdysozoa</taxon>
        <taxon>Arthropoda</taxon>
        <taxon>Crustacea</taxon>
        <taxon>Branchiopoda</taxon>
        <taxon>Diplostraca</taxon>
        <taxon>Cladocera</taxon>
        <taxon>Anomopoda</taxon>
        <taxon>Daphniidae</taxon>
        <taxon>Daphnia</taxon>
    </lineage>
</organism>
<feature type="non-terminal residue" evidence="3">
    <location>
        <position position="1"/>
    </location>
</feature>
<dbReference type="InterPro" id="IPR045046">
    <property type="entry name" value="Vps9-like"/>
</dbReference>
<keyword evidence="4" id="KW-1185">Reference proteome</keyword>
<dbReference type="InterPro" id="IPR003123">
    <property type="entry name" value="VPS9"/>
</dbReference>
<dbReference type="HOGENOM" id="CLU_009604_1_0_1"/>
<dbReference type="GO" id="GO:0016192">
    <property type="term" value="P:vesicle-mediated transport"/>
    <property type="evidence" value="ECO:0007669"/>
    <property type="project" value="InterPro"/>
</dbReference>
<dbReference type="InParanoid" id="E9FWX9"/>
<reference evidence="3 4" key="1">
    <citation type="journal article" date="2011" name="Science">
        <title>The ecoresponsive genome of Daphnia pulex.</title>
        <authorList>
            <person name="Colbourne J.K."/>
            <person name="Pfrender M.E."/>
            <person name="Gilbert D."/>
            <person name="Thomas W.K."/>
            <person name="Tucker A."/>
            <person name="Oakley T.H."/>
            <person name="Tokishita S."/>
            <person name="Aerts A."/>
            <person name="Arnold G.J."/>
            <person name="Basu M.K."/>
            <person name="Bauer D.J."/>
            <person name="Caceres C.E."/>
            <person name="Carmel L."/>
            <person name="Casola C."/>
            <person name="Choi J.H."/>
            <person name="Detter J.C."/>
            <person name="Dong Q."/>
            <person name="Dusheyko S."/>
            <person name="Eads B.D."/>
            <person name="Frohlich T."/>
            <person name="Geiler-Samerotte K.A."/>
            <person name="Gerlach D."/>
            <person name="Hatcher P."/>
            <person name="Jogdeo S."/>
            <person name="Krijgsveld J."/>
            <person name="Kriventseva E.V."/>
            <person name="Kultz D."/>
            <person name="Laforsch C."/>
            <person name="Lindquist E."/>
            <person name="Lopez J."/>
            <person name="Manak J.R."/>
            <person name="Muller J."/>
            <person name="Pangilinan J."/>
            <person name="Patwardhan R.P."/>
            <person name="Pitluck S."/>
            <person name="Pritham E.J."/>
            <person name="Rechtsteiner A."/>
            <person name="Rho M."/>
            <person name="Rogozin I.B."/>
            <person name="Sakarya O."/>
            <person name="Salamov A."/>
            <person name="Schaack S."/>
            <person name="Shapiro H."/>
            <person name="Shiga Y."/>
            <person name="Skalitzky C."/>
            <person name="Smith Z."/>
            <person name="Souvorov A."/>
            <person name="Sung W."/>
            <person name="Tang Z."/>
            <person name="Tsuchiya D."/>
            <person name="Tu H."/>
            <person name="Vos H."/>
            <person name="Wang M."/>
            <person name="Wolf Y.I."/>
            <person name="Yamagata H."/>
            <person name="Yamada T."/>
            <person name="Ye Y."/>
            <person name="Shaw J.R."/>
            <person name="Andrews J."/>
            <person name="Crease T.J."/>
            <person name="Tang H."/>
            <person name="Lucas S.M."/>
            <person name="Robertson H.M."/>
            <person name="Bork P."/>
            <person name="Koonin E.V."/>
            <person name="Zdobnov E.M."/>
            <person name="Grigoriev I.V."/>
            <person name="Lynch M."/>
            <person name="Boore J.L."/>
        </authorList>
    </citation>
    <scope>NUCLEOTIDE SEQUENCE [LARGE SCALE GENOMIC DNA]</scope>
</reference>
<evidence type="ECO:0000259" key="1">
    <source>
        <dbReference type="PROSITE" id="PS50200"/>
    </source>
</evidence>
<dbReference type="Proteomes" id="UP000000305">
    <property type="component" value="Unassembled WGS sequence"/>
</dbReference>
<evidence type="ECO:0000313" key="4">
    <source>
        <dbReference type="Proteomes" id="UP000000305"/>
    </source>
</evidence>
<evidence type="ECO:0000313" key="3">
    <source>
        <dbReference type="EMBL" id="EFX87973.1"/>
    </source>
</evidence>
<feature type="domain" description="Ras-associating" evidence="1">
    <location>
        <begin position="282"/>
        <end position="356"/>
    </location>
</feature>
<dbReference type="OMA" id="MSFIHIV"/>
<dbReference type="OrthoDB" id="21085at2759"/>
<dbReference type="PANTHER" id="PTHR23101">
    <property type="entry name" value="RAB GDP/GTP EXCHANGE FACTOR"/>
    <property type="match status" value="1"/>
</dbReference>
<dbReference type="PhylomeDB" id="E9FWX9"/>
<dbReference type="SMART" id="SM00167">
    <property type="entry name" value="VPS9"/>
    <property type="match status" value="1"/>
</dbReference>
<name>E9FWX9_DAPPU</name>
<dbReference type="GO" id="GO:0007165">
    <property type="term" value="P:signal transduction"/>
    <property type="evidence" value="ECO:0007669"/>
    <property type="project" value="InterPro"/>
</dbReference>
<dbReference type="Pfam" id="PF00788">
    <property type="entry name" value="RA"/>
    <property type="match status" value="1"/>
</dbReference>
<dbReference type="KEGG" id="dpx:DAPPUDRAFT_41981"/>
<dbReference type="PROSITE" id="PS51205">
    <property type="entry name" value="VPS9"/>
    <property type="match status" value="1"/>
</dbReference>